<evidence type="ECO:0000256" key="1">
    <source>
        <dbReference type="ARBA" id="ARBA00001961"/>
    </source>
</evidence>
<organism evidence="10 11">
    <name type="scientific">Sphingomonas insulae</name>
    <dbReference type="NCBI Taxonomy" id="424800"/>
    <lineage>
        <taxon>Bacteria</taxon>
        <taxon>Pseudomonadati</taxon>
        <taxon>Pseudomonadota</taxon>
        <taxon>Alphaproteobacteria</taxon>
        <taxon>Sphingomonadales</taxon>
        <taxon>Sphingomonadaceae</taxon>
        <taxon>Sphingomonas</taxon>
    </lineage>
</organism>
<accession>A0ABP3SVF6</accession>
<evidence type="ECO:0000256" key="4">
    <source>
        <dbReference type="ARBA" id="ARBA00022896"/>
    </source>
</evidence>
<dbReference type="PROSITE" id="PS51471">
    <property type="entry name" value="FE2OG_OXY"/>
    <property type="match status" value="1"/>
</dbReference>
<evidence type="ECO:0000256" key="8">
    <source>
        <dbReference type="ARBA" id="ARBA00023180"/>
    </source>
</evidence>
<name>A0ABP3SVF6_9SPHN</name>
<dbReference type="InterPro" id="IPR005123">
    <property type="entry name" value="Oxoglu/Fe-dep_dioxygenase_dom"/>
</dbReference>
<keyword evidence="4" id="KW-0847">Vitamin C</keyword>
<dbReference type="Gene3D" id="2.60.120.620">
    <property type="entry name" value="q2cbj1_9rhob like domain"/>
    <property type="match status" value="1"/>
</dbReference>
<protein>
    <recommendedName>
        <fullName evidence="9">Fe2OG dioxygenase domain-containing protein</fullName>
    </recommendedName>
</protein>
<sequence>MDRRDGDPRCYVGAGMADPVQHARQIARAGHGPAAVALLEDAGRRGNSTAFAELAAWLLRGDIIPRDVSRARSTLRQAVEIGHVDAALLEVALTANGTGAPADWRGAFSLLAVAARNDPVAAQQLALVRAMKLDDAGYPSTAFDIEVLSAEPYIAVCRGALSAQESLHLAAIANPLLEPSVVVDPVTRRPVAHPVRSSFNATIGPAQETLPIAAFSRRLEVLTNTPLGNGEPLQILRYTVGQEYKLHSDAIPGEPNQRTVTAITYMNDGYDGGETYFPSQQIVVTPRAGDILIFHNTTADGVADPRSRHAGLPVTKGVKWIATKWLRNSRYNPWDS</sequence>
<dbReference type="PANTHER" id="PTHR10869">
    <property type="entry name" value="PROLYL 4-HYDROXYLASE ALPHA SUBUNIT"/>
    <property type="match status" value="1"/>
</dbReference>
<reference evidence="11" key="1">
    <citation type="journal article" date="2019" name="Int. J. Syst. Evol. Microbiol.">
        <title>The Global Catalogue of Microorganisms (GCM) 10K type strain sequencing project: providing services to taxonomists for standard genome sequencing and annotation.</title>
        <authorList>
            <consortium name="The Broad Institute Genomics Platform"/>
            <consortium name="The Broad Institute Genome Sequencing Center for Infectious Disease"/>
            <person name="Wu L."/>
            <person name="Ma J."/>
        </authorList>
    </citation>
    <scope>NUCLEOTIDE SEQUENCE [LARGE SCALE GENOMIC DNA]</scope>
    <source>
        <strain evidence="11">JCM 14603</strain>
    </source>
</reference>
<keyword evidence="7" id="KW-0408">Iron</keyword>
<proteinExistence type="predicted"/>
<evidence type="ECO:0000256" key="7">
    <source>
        <dbReference type="ARBA" id="ARBA00023004"/>
    </source>
</evidence>
<dbReference type="InterPro" id="IPR011990">
    <property type="entry name" value="TPR-like_helical_dom_sf"/>
</dbReference>
<keyword evidence="8" id="KW-0325">Glycoprotein</keyword>
<keyword evidence="5" id="KW-0223">Dioxygenase</keyword>
<evidence type="ECO:0000256" key="6">
    <source>
        <dbReference type="ARBA" id="ARBA00023002"/>
    </source>
</evidence>
<keyword evidence="2" id="KW-0479">Metal-binding</keyword>
<feature type="domain" description="Fe2OG dioxygenase" evidence="9">
    <location>
        <begin position="229"/>
        <end position="328"/>
    </location>
</feature>
<dbReference type="Gene3D" id="1.25.40.10">
    <property type="entry name" value="Tetratricopeptide repeat domain"/>
    <property type="match status" value="1"/>
</dbReference>
<dbReference type="InterPro" id="IPR006620">
    <property type="entry name" value="Pro_4_hyd_alph"/>
</dbReference>
<evidence type="ECO:0000256" key="5">
    <source>
        <dbReference type="ARBA" id="ARBA00022964"/>
    </source>
</evidence>
<evidence type="ECO:0000313" key="10">
    <source>
        <dbReference type="EMBL" id="GAA0662447.1"/>
    </source>
</evidence>
<evidence type="ECO:0000259" key="9">
    <source>
        <dbReference type="PROSITE" id="PS51471"/>
    </source>
</evidence>
<comment type="caution">
    <text evidence="10">The sequence shown here is derived from an EMBL/GenBank/DDBJ whole genome shotgun (WGS) entry which is preliminary data.</text>
</comment>
<dbReference type="InterPro" id="IPR045054">
    <property type="entry name" value="P4HA-like"/>
</dbReference>
<dbReference type="PANTHER" id="PTHR10869:SF246">
    <property type="entry name" value="TRANSMEMBRANE PROLYL 4-HYDROXYLASE"/>
    <property type="match status" value="1"/>
</dbReference>
<keyword evidence="3" id="KW-0256">Endoplasmic reticulum</keyword>
<evidence type="ECO:0000313" key="11">
    <source>
        <dbReference type="Proteomes" id="UP001500238"/>
    </source>
</evidence>
<gene>
    <name evidence="10" type="ORF">GCM10009102_09280</name>
</gene>
<dbReference type="Proteomes" id="UP001500238">
    <property type="component" value="Unassembled WGS sequence"/>
</dbReference>
<dbReference type="SMART" id="SM00702">
    <property type="entry name" value="P4Hc"/>
    <property type="match status" value="1"/>
</dbReference>
<evidence type="ECO:0000256" key="3">
    <source>
        <dbReference type="ARBA" id="ARBA00022824"/>
    </source>
</evidence>
<evidence type="ECO:0000256" key="2">
    <source>
        <dbReference type="ARBA" id="ARBA00022723"/>
    </source>
</evidence>
<dbReference type="SUPFAM" id="SSF81901">
    <property type="entry name" value="HCP-like"/>
    <property type="match status" value="1"/>
</dbReference>
<comment type="cofactor">
    <cofactor evidence="1">
        <name>L-ascorbate</name>
        <dbReference type="ChEBI" id="CHEBI:38290"/>
    </cofactor>
</comment>
<dbReference type="InterPro" id="IPR044862">
    <property type="entry name" value="Pro_4_hyd_alph_FE2OG_OXY"/>
</dbReference>
<dbReference type="Pfam" id="PF13640">
    <property type="entry name" value="2OG-FeII_Oxy_3"/>
    <property type="match status" value="1"/>
</dbReference>
<keyword evidence="11" id="KW-1185">Reference proteome</keyword>
<dbReference type="EMBL" id="BAAAES010000006">
    <property type="protein sequence ID" value="GAA0662447.1"/>
    <property type="molecule type" value="Genomic_DNA"/>
</dbReference>
<keyword evidence="6" id="KW-0560">Oxidoreductase</keyword>